<dbReference type="AlphaFoldDB" id="A0A485KE24"/>
<evidence type="ECO:0000313" key="3">
    <source>
        <dbReference type="EMBL" id="KAF0713073.1"/>
    </source>
</evidence>
<dbReference type="SMART" id="SM00248">
    <property type="entry name" value="ANK"/>
    <property type="match status" value="3"/>
</dbReference>
<dbReference type="PANTHER" id="PTHR24173">
    <property type="entry name" value="ANKYRIN REPEAT CONTAINING"/>
    <property type="match status" value="1"/>
</dbReference>
<dbReference type="Pfam" id="PF13637">
    <property type="entry name" value="Ank_4"/>
    <property type="match status" value="1"/>
</dbReference>
<accession>A0A485KE24</accession>
<gene>
    <name evidence="4" type="primary">Aste57867_4534</name>
    <name evidence="3" type="ORF">As57867_004521</name>
    <name evidence="4" type="ORF">ASTE57867_4534</name>
</gene>
<organism evidence="4 5">
    <name type="scientific">Aphanomyces stellatus</name>
    <dbReference type="NCBI Taxonomy" id="120398"/>
    <lineage>
        <taxon>Eukaryota</taxon>
        <taxon>Sar</taxon>
        <taxon>Stramenopiles</taxon>
        <taxon>Oomycota</taxon>
        <taxon>Saprolegniomycetes</taxon>
        <taxon>Saprolegniales</taxon>
        <taxon>Verrucalvaceae</taxon>
        <taxon>Aphanomyces</taxon>
    </lineage>
</organism>
<keyword evidence="1" id="KW-0677">Repeat</keyword>
<protein>
    <submittedName>
        <fullName evidence="4">Aste57867_4534 protein</fullName>
    </submittedName>
</protein>
<sequence>MSLPTSPVRSLSYAAKSGDLALARILIEEDGQNFHEHDAFNVTPFQHACLHGHPQIVQLLLTLYARDKMTLHALELEVCKRGCFNPELRKYLKGEQTIGEAVANDTEGTTIQATPSLVTRRDNDHRTALYYACTHNHSIAVAFLVSEFKSYWTTTELVAEIDECRAVATSSDVRGLLDGTLTLKHIMAAISAAKKQKALNVKALPKTTSALQQHAS</sequence>
<evidence type="ECO:0000313" key="5">
    <source>
        <dbReference type="Proteomes" id="UP000332933"/>
    </source>
</evidence>
<reference evidence="3" key="2">
    <citation type="submission" date="2019-06" db="EMBL/GenBank/DDBJ databases">
        <title>Genomics analysis of Aphanomyces spp. identifies a new class of oomycete effector associated with host adaptation.</title>
        <authorList>
            <person name="Gaulin E."/>
        </authorList>
    </citation>
    <scope>NUCLEOTIDE SEQUENCE</scope>
    <source>
        <strain evidence="3">CBS 578.67</strain>
    </source>
</reference>
<proteinExistence type="predicted"/>
<reference evidence="4 5" key="1">
    <citation type="submission" date="2019-03" db="EMBL/GenBank/DDBJ databases">
        <authorList>
            <person name="Gaulin E."/>
            <person name="Dumas B."/>
        </authorList>
    </citation>
    <scope>NUCLEOTIDE SEQUENCE [LARGE SCALE GENOMIC DNA]</scope>
    <source>
        <strain evidence="4">CBS 568.67</strain>
    </source>
</reference>
<dbReference type="SUPFAM" id="SSF48403">
    <property type="entry name" value="Ankyrin repeat"/>
    <property type="match status" value="1"/>
</dbReference>
<dbReference type="Gene3D" id="1.25.40.20">
    <property type="entry name" value="Ankyrin repeat-containing domain"/>
    <property type="match status" value="1"/>
</dbReference>
<dbReference type="PANTHER" id="PTHR24173:SF74">
    <property type="entry name" value="ANKYRIN REPEAT DOMAIN-CONTAINING PROTEIN 16"/>
    <property type="match status" value="1"/>
</dbReference>
<dbReference type="OrthoDB" id="684045at2759"/>
<dbReference type="EMBL" id="VJMH01001127">
    <property type="protein sequence ID" value="KAF0713073.1"/>
    <property type="molecule type" value="Genomic_DNA"/>
</dbReference>
<dbReference type="InterPro" id="IPR002110">
    <property type="entry name" value="Ankyrin_rpt"/>
</dbReference>
<keyword evidence="5" id="KW-1185">Reference proteome</keyword>
<dbReference type="InterPro" id="IPR036770">
    <property type="entry name" value="Ankyrin_rpt-contain_sf"/>
</dbReference>
<evidence type="ECO:0000313" key="4">
    <source>
        <dbReference type="EMBL" id="VFT81643.1"/>
    </source>
</evidence>
<keyword evidence="2" id="KW-0040">ANK repeat</keyword>
<name>A0A485KE24_9STRA</name>
<evidence type="ECO:0000256" key="1">
    <source>
        <dbReference type="ARBA" id="ARBA00022737"/>
    </source>
</evidence>
<dbReference type="EMBL" id="CAADRA010001127">
    <property type="protein sequence ID" value="VFT81643.1"/>
    <property type="molecule type" value="Genomic_DNA"/>
</dbReference>
<evidence type="ECO:0000256" key="2">
    <source>
        <dbReference type="ARBA" id="ARBA00023043"/>
    </source>
</evidence>
<dbReference type="Proteomes" id="UP000332933">
    <property type="component" value="Unassembled WGS sequence"/>
</dbReference>